<dbReference type="InterPro" id="IPR018357">
    <property type="entry name" value="Hexapep_transf_CS"/>
</dbReference>
<dbReference type="Proteomes" id="UP001500540">
    <property type="component" value="Unassembled WGS sequence"/>
</dbReference>
<gene>
    <name evidence="3" type="ORF">GCM10022240_20940</name>
</gene>
<dbReference type="Pfam" id="PF00132">
    <property type="entry name" value="Hexapep"/>
    <property type="match status" value="1"/>
</dbReference>
<dbReference type="SUPFAM" id="SSF51161">
    <property type="entry name" value="Trimeric LpxA-like enzymes"/>
    <property type="match status" value="1"/>
</dbReference>
<evidence type="ECO:0000313" key="4">
    <source>
        <dbReference type="Proteomes" id="UP001500540"/>
    </source>
</evidence>
<dbReference type="InterPro" id="IPR001451">
    <property type="entry name" value="Hexapep"/>
</dbReference>
<keyword evidence="4" id="KW-1185">Reference proteome</keyword>
<dbReference type="EMBL" id="BAABAF010000007">
    <property type="protein sequence ID" value="GAA3768294.1"/>
    <property type="molecule type" value="Genomic_DNA"/>
</dbReference>
<dbReference type="PANTHER" id="PTHR23416">
    <property type="entry name" value="SIALIC ACID SYNTHASE-RELATED"/>
    <property type="match status" value="1"/>
</dbReference>
<dbReference type="RefSeq" id="WP_344783316.1">
    <property type="nucleotide sequence ID" value="NZ_BAABAF010000007.1"/>
</dbReference>
<keyword evidence="2" id="KW-0677">Repeat</keyword>
<protein>
    <recommendedName>
        <fullName evidence="5">Acyltransferase</fullName>
    </recommendedName>
</protein>
<dbReference type="CDD" id="cd04647">
    <property type="entry name" value="LbH_MAT_like"/>
    <property type="match status" value="1"/>
</dbReference>
<name>A0ABP7GLC5_9MICO</name>
<accession>A0ABP7GLC5</accession>
<reference evidence="4" key="1">
    <citation type="journal article" date="2019" name="Int. J. Syst. Evol. Microbiol.">
        <title>The Global Catalogue of Microorganisms (GCM) 10K type strain sequencing project: providing services to taxonomists for standard genome sequencing and annotation.</title>
        <authorList>
            <consortium name="The Broad Institute Genomics Platform"/>
            <consortium name="The Broad Institute Genome Sequencing Center for Infectious Disease"/>
            <person name="Wu L."/>
            <person name="Ma J."/>
        </authorList>
    </citation>
    <scope>NUCLEOTIDE SEQUENCE [LARGE SCALE GENOMIC DNA]</scope>
    <source>
        <strain evidence="4">JCM 16950</strain>
    </source>
</reference>
<sequence length="259" mass="27833">MITVPLAAYEDDEGNRIEYDGPPRENITIAFRGGGNLVRVHAKASATKLHVDFNSSNGTFILGANPHQRAFSAGVRVGEDATVRIGNGVSATAAVTISAVEGVSVIIGNDVMFATANQVRADDGHPIFDVRSGKRVNKARSIRIGDHVWLAYGAMVLAGATIGEGSVIGAGSIVTRRIPNNVIAVGSPATVVRKDIAWERPHLGLVAPFYKPDASTVQKSKYWNRTVENGTAIRRTFLGRVARRLRRMVRAVRSPRASR</sequence>
<proteinExistence type="predicted"/>
<organism evidence="3 4">
    <name type="scientific">Microbacterium kribbense</name>
    <dbReference type="NCBI Taxonomy" id="433645"/>
    <lineage>
        <taxon>Bacteria</taxon>
        <taxon>Bacillati</taxon>
        <taxon>Actinomycetota</taxon>
        <taxon>Actinomycetes</taxon>
        <taxon>Micrococcales</taxon>
        <taxon>Microbacteriaceae</taxon>
        <taxon>Microbacterium</taxon>
    </lineage>
</organism>
<keyword evidence="1" id="KW-0808">Transferase</keyword>
<dbReference type="InterPro" id="IPR011004">
    <property type="entry name" value="Trimer_LpxA-like_sf"/>
</dbReference>
<evidence type="ECO:0008006" key="5">
    <source>
        <dbReference type="Google" id="ProtNLM"/>
    </source>
</evidence>
<evidence type="ECO:0000313" key="3">
    <source>
        <dbReference type="EMBL" id="GAA3768294.1"/>
    </source>
</evidence>
<evidence type="ECO:0000256" key="2">
    <source>
        <dbReference type="ARBA" id="ARBA00022737"/>
    </source>
</evidence>
<dbReference type="Gene3D" id="2.160.10.10">
    <property type="entry name" value="Hexapeptide repeat proteins"/>
    <property type="match status" value="1"/>
</dbReference>
<dbReference type="InterPro" id="IPR051159">
    <property type="entry name" value="Hexapeptide_acetyltransf"/>
</dbReference>
<evidence type="ECO:0000256" key="1">
    <source>
        <dbReference type="ARBA" id="ARBA00022679"/>
    </source>
</evidence>
<comment type="caution">
    <text evidence="3">The sequence shown here is derived from an EMBL/GenBank/DDBJ whole genome shotgun (WGS) entry which is preliminary data.</text>
</comment>
<dbReference type="PROSITE" id="PS00101">
    <property type="entry name" value="HEXAPEP_TRANSFERASES"/>
    <property type="match status" value="1"/>
</dbReference>
<dbReference type="PANTHER" id="PTHR23416:SF78">
    <property type="entry name" value="LIPOPOLYSACCHARIDE BIOSYNTHESIS O-ACETYL TRANSFERASE WBBJ-RELATED"/>
    <property type="match status" value="1"/>
</dbReference>